<feature type="region of interest" description="Disordered" evidence="4">
    <location>
        <begin position="13"/>
        <end position="92"/>
    </location>
</feature>
<evidence type="ECO:0000256" key="3">
    <source>
        <dbReference type="PROSITE-ProRule" id="PRU00125"/>
    </source>
</evidence>
<keyword evidence="2 3" id="KW-0862">Zinc</keyword>
<proteinExistence type="predicted"/>
<feature type="compositionally biased region" description="Polar residues" evidence="4">
    <location>
        <begin position="76"/>
        <end position="88"/>
    </location>
</feature>
<sequence>MASNFDRYKALLEGAGGKQVNREGMPDAAAMPKPPKERAASPGPTYMSNAQMASFLNDLRTNRPARPNGSRPPPAQFSTWSSRTSKAFTETPAVSPFTKLEFKDAGVDVDVPPPQAEQPSRPHQRTTSNMSIDEVLAGGGRALVQPPRGRDMSTSSAARDRTPSVTYRENGERQVEREEARALRIAMEELDLQQEEKLYNSARDEAAELVWKHINPNAPENKPNAAYAYPGLSRRGSHNRSRSLGRAEQDLQRTNSKLRRKRNSMGSNASGSRSSSLQSRTVSGSSTKANVTFGTSPPEAAAPINGSSEEITALPKMPSGPVDPKQRRRSSGTRRKISAGLFKNPDDQIYEEPEEETAPPPAVANPPPPAKLPLQVRRNPFSRFQSIRESNLTRANTDPVIGSKRFDRTEIHKNPVTQSRNAAYTSNTPVAKPQEDVKADAENEPDIKMKDGKEIRGDELRAATSFSLRDRSPKLPTPTAVSDTPGRPIVSFKKDWKATKEIELKEEISSLPQSAPRQVDQTPPTPRPLSKSVTAPVVPTIHFPEESPKRSRAPSPSPLPRNNVGPTPPAPSTRVSRAHVPAISVYEDPPARPLPEASSRSRKVNTPPTVAPPVPTINVSQAPSARSKPSPTHSVTPTISVQEAPHISVSPADRSSSVKAPSISITPAIPTIAINEPSTTSRAPKANTPAISAAPSTPSININGPPSSTRPLPNPKNHTSKPLPRANPATANQRSSHFTPTTVRMGALCSHCALPIAGRIVSAAGVRFHPECFLCHHCGEGLECVAFYPEPDNKRAERISRIRARQRGEDIEVPSGVEASVESMQRLEEEDGWDEGLRFYCHLDFHEFFSPRCKSCKTPIEGEVVVACGAEWHVGHFFCAQCGDPFDSKTPFVEKDGYAWCVDCHTNRYSAKCRKCRRPVTDMVVKALGAEWHAGCFVCNECCGPFDDGRYFLRGDSQDPVCVKCEERRLKA</sequence>
<name>A0A6A5ZP33_9PLEO</name>
<organism evidence="6 7">
    <name type="scientific">Lophiotrema nucula</name>
    <dbReference type="NCBI Taxonomy" id="690887"/>
    <lineage>
        <taxon>Eukaryota</taxon>
        <taxon>Fungi</taxon>
        <taxon>Dikarya</taxon>
        <taxon>Ascomycota</taxon>
        <taxon>Pezizomycotina</taxon>
        <taxon>Dothideomycetes</taxon>
        <taxon>Pleosporomycetidae</taxon>
        <taxon>Pleosporales</taxon>
        <taxon>Lophiotremataceae</taxon>
        <taxon>Lophiotrema</taxon>
    </lineage>
</organism>
<gene>
    <name evidence="6" type="ORF">BDV96DRAFT_565272</name>
</gene>
<evidence type="ECO:0000256" key="4">
    <source>
        <dbReference type="SAM" id="MobiDB-lite"/>
    </source>
</evidence>
<dbReference type="PROSITE" id="PS50023">
    <property type="entry name" value="LIM_DOMAIN_2"/>
    <property type="match status" value="3"/>
</dbReference>
<feature type="region of interest" description="Disordered" evidence="4">
    <location>
        <begin position="214"/>
        <end position="736"/>
    </location>
</feature>
<dbReference type="PANTHER" id="PTHR24216:SF8">
    <property type="entry name" value="PAXILLIN, ISOFORM F"/>
    <property type="match status" value="1"/>
</dbReference>
<evidence type="ECO:0000256" key="1">
    <source>
        <dbReference type="ARBA" id="ARBA00022723"/>
    </source>
</evidence>
<feature type="compositionally biased region" description="Polar residues" evidence="4">
    <location>
        <begin position="415"/>
        <end position="429"/>
    </location>
</feature>
<feature type="compositionally biased region" description="Low complexity" evidence="4">
    <location>
        <begin position="215"/>
        <end position="230"/>
    </location>
</feature>
<evidence type="ECO:0000313" key="6">
    <source>
        <dbReference type="EMBL" id="KAF2120647.1"/>
    </source>
</evidence>
<feature type="compositionally biased region" description="Basic and acidic residues" evidence="4">
    <location>
        <begin position="404"/>
        <end position="413"/>
    </location>
</feature>
<dbReference type="SUPFAM" id="SSF57716">
    <property type="entry name" value="Glucocorticoid receptor-like (DNA-binding domain)"/>
    <property type="match status" value="3"/>
</dbReference>
<dbReference type="Gene3D" id="2.10.110.10">
    <property type="entry name" value="Cysteine Rich Protein"/>
    <property type="match status" value="3"/>
</dbReference>
<evidence type="ECO:0000313" key="7">
    <source>
        <dbReference type="Proteomes" id="UP000799770"/>
    </source>
</evidence>
<dbReference type="PROSITE" id="PS00478">
    <property type="entry name" value="LIM_DOMAIN_1"/>
    <property type="match status" value="2"/>
</dbReference>
<feature type="compositionally biased region" description="Polar residues" evidence="4">
    <location>
        <begin position="617"/>
        <end position="641"/>
    </location>
</feature>
<dbReference type="SMART" id="SM00132">
    <property type="entry name" value="LIM"/>
    <property type="match status" value="3"/>
</dbReference>
<dbReference type="GO" id="GO:0046872">
    <property type="term" value="F:metal ion binding"/>
    <property type="evidence" value="ECO:0007669"/>
    <property type="project" value="UniProtKB-KW"/>
</dbReference>
<keyword evidence="7" id="KW-1185">Reference proteome</keyword>
<dbReference type="InterPro" id="IPR001781">
    <property type="entry name" value="Znf_LIM"/>
</dbReference>
<feature type="compositionally biased region" description="Basic and acidic residues" evidence="4">
    <location>
        <begin position="433"/>
        <end position="461"/>
    </location>
</feature>
<keyword evidence="3" id="KW-0440">LIM domain</keyword>
<dbReference type="CDD" id="cd08368">
    <property type="entry name" value="LIM"/>
    <property type="match status" value="2"/>
</dbReference>
<feature type="compositionally biased region" description="Pro residues" evidence="4">
    <location>
        <begin position="358"/>
        <end position="371"/>
    </location>
</feature>
<feature type="compositionally biased region" description="Polar residues" evidence="4">
    <location>
        <begin position="152"/>
        <end position="167"/>
    </location>
</feature>
<keyword evidence="1 3" id="KW-0479">Metal-binding</keyword>
<feature type="compositionally biased region" description="Polar residues" evidence="4">
    <location>
        <begin position="382"/>
        <end position="396"/>
    </location>
</feature>
<dbReference type="FunFam" id="2.10.110.10:FF:000077">
    <property type="entry name" value="LIM domain protein"/>
    <property type="match status" value="1"/>
</dbReference>
<feature type="domain" description="LIM zinc-binding" evidence="5">
    <location>
        <begin position="851"/>
        <end position="911"/>
    </location>
</feature>
<dbReference type="OrthoDB" id="15567at2759"/>
<feature type="compositionally biased region" description="Basic residues" evidence="4">
    <location>
        <begin position="326"/>
        <end position="337"/>
    </location>
</feature>
<reference evidence="6" key="1">
    <citation type="journal article" date="2020" name="Stud. Mycol.">
        <title>101 Dothideomycetes genomes: a test case for predicting lifestyles and emergence of pathogens.</title>
        <authorList>
            <person name="Haridas S."/>
            <person name="Albert R."/>
            <person name="Binder M."/>
            <person name="Bloem J."/>
            <person name="Labutti K."/>
            <person name="Salamov A."/>
            <person name="Andreopoulos B."/>
            <person name="Baker S."/>
            <person name="Barry K."/>
            <person name="Bills G."/>
            <person name="Bluhm B."/>
            <person name="Cannon C."/>
            <person name="Castanera R."/>
            <person name="Culley D."/>
            <person name="Daum C."/>
            <person name="Ezra D."/>
            <person name="Gonzalez J."/>
            <person name="Henrissat B."/>
            <person name="Kuo A."/>
            <person name="Liang C."/>
            <person name="Lipzen A."/>
            <person name="Lutzoni F."/>
            <person name="Magnuson J."/>
            <person name="Mondo S."/>
            <person name="Nolan M."/>
            <person name="Ohm R."/>
            <person name="Pangilinan J."/>
            <person name="Park H.-J."/>
            <person name="Ramirez L."/>
            <person name="Alfaro M."/>
            <person name="Sun H."/>
            <person name="Tritt A."/>
            <person name="Yoshinaga Y."/>
            <person name="Zwiers L.-H."/>
            <person name="Turgeon B."/>
            <person name="Goodwin S."/>
            <person name="Spatafora J."/>
            <person name="Crous P."/>
            <person name="Grigoriev I."/>
        </authorList>
    </citation>
    <scope>NUCLEOTIDE SEQUENCE</scope>
    <source>
        <strain evidence="6">CBS 627.86</strain>
    </source>
</reference>
<feature type="domain" description="LIM zinc-binding" evidence="5">
    <location>
        <begin position="747"/>
        <end position="807"/>
    </location>
</feature>
<feature type="compositionally biased region" description="Polar residues" evidence="4">
    <location>
        <begin position="694"/>
        <end position="711"/>
    </location>
</feature>
<dbReference type="Pfam" id="PF00412">
    <property type="entry name" value="LIM"/>
    <property type="match status" value="3"/>
</dbReference>
<feature type="compositionally biased region" description="Polar residues" evidence="4">
    <location>
        <begin position="510"/>
        <end position="522"/>
    </location>
</feature>
<dbReference type="PANTHER" id="PTHR24216">
    <property type="entry name" value="PAXILLIN-RELATED"/>
    <property type="match status" value="1"/>
</dbReference>
<evidence type="ECO:0000256" key="2">
    <source>
        <dbReference type="ARBA" id="ARBA00022833"/>
    </source>
</evidence>
<feature type="compositionally biased region" description="Acidic residues" evidence="4">
    <location>
        <begin position="348"/>
        <end position="357"/>
    </location>
</feature>
<feature type="domain" description="LIM zinc-binding" evidence="5">
    <location>
        <begin position="912"/>
        <end position="972"/>
    </location>
</feature>
<protein>
    <recommendedName>
        <fullName evidence="5">LIM zinc-binding domain-containing protein</fullName>
    </recommendedName>
</protein>
<dbReference type="Proteomes" id="UP000799770">
    <property type="component" value="Unassembled WGS sequence"/>
</dbReference>
<dbReference type="GO" id="GO:0030695">
    <property type="term" value="F:GTPase regulator activity"/>
    <property type="evidence" value="ECO:0007669"/>
    <property type="project" value="UniProtKB-ARBA"/>
</dbReference>
<feature type="compositionally biased region" description="Low complexity" evidence="4">
    <location>
        <begin position="660"/>
        <end position="674"/>
    </location>
</feature>
<dbReference type="AlphaFoldDB" id="A0A6A5ZP33"/>
<feature type="region of interest" description="Disordered" evidence="4">
    <location>
        <begin position="106"/>
        <end position="176"/>
    </location>
</feature>
<feature type="compositionally biased region" description="Low complexity" evidence="4">
    <location>
        <begin position="264"/>
        <end position="286"/>
    </location>
</feature>
<feature type="compositionally biased region" description="Basic and acidic residues" evidence="4">
    <location>
        <begin position="492"/>
        <end position="508"/>
    </location>
</feature>
<accession>A0A6A5ZP33</accession>
<dbReference type="EMBL" id="ML977313">
    <property type="protein sequence ID" value="KAF2120647.1"/>
    <property type="molecule type" value="Genomic_DNA"/>
</dbReference>
<evidence type="ECO:0000259" key="5">
    <source>
        <dbReference type="PROSITE" id="PS50023"/>
    </source>
</evidence>